<dbReference type="PANTHER" id="PTHR23069">
    <property type="entry name" value="AAA DOMAIN-CONTAINING"/>
    <property type="match status" value="1"/>
</dbReference>
<organism evidence="7 8">
    <name type="scientific">Folsomia candida</name>
    <name type="common">Springtail</name>
    <dbReference type="NCBI Taxonomy" id="158441"/>
    <lineage>
        <taxon>Eukaryota</taxon>
        <taxon>Metazoa</taxon>
        <taxon>Ecdysozoa</taxon>
        <taxon>Arthropoda</taxon>
        <taxon>Hexapoda</taxon>
        <taxon>Collembola</taxon>
        <taxon>Entomobryomorpha</taxon>
        <taxon>Isotomoidea</taxon>
        <taxon>Isotomidae</taxon>
        <taxon>Proisotominae</taxon>
        <taxon>Folsomia</taxon>
    </lineage>
</organism>
<evidence type="ECO:0000313" key="8">
    <source>
        <dbReference type="Proteomes" id="UP000198287"/>
    </source>
</evidence>
<keyword evidence="3" id="KW-0067">ATP-binding</keyword>
<dbReference type="InterPro" id="IPR003959">
    <property type="entry name" value="ATPase_AAA_core"/>
</dbReference>
<dbReference type="GO" id="GO:0006337">
    <property type="term" value="P:nucleosome disassembly"/>
    <property type="evidence" value="ECO:0007669"/>
    <property type="project" value="TreeGrafter"/>
</dbReference>
<sequence>LKRKRFANKHHRYGTKIGNAVTKDSAAAVHVPSSFMGGIPPGGGRRGSDSSPPTGDEKEKVDTDPFSHVDFESVRGLDDQKNWIINNIVDAMNDPQQQELWGIPMPKGVLFHGPPGTGKTLLARAFGNEVSKLTGKKVEFYHRTGGELSSKWFGESARLIKALFTEAEQKAPAIIFLDELDGFCGSRNDRSSQARIGVVTSLLGQMDTLTPGKVFVFGATNRIDSIDPAMRRPGRFDKELQFFLPSLEARKEILTLHSKMWKRSHPEGELLDTVAQKTVGYCGADLENLCRETFHAAFARHVPNLDDEPEGGIGSMEIKLEDWMVALKVRNSSGNSSFGSAIYIPKMPSVELNPLLVRMQKEIIDEVTQVFPKEEVTASTSLEKDKISKSPAEVATFYFWNDSPYSGDFALESLILPGVFAHEILGDVPIFILNKETILSKYSSHRVTTIANVIMQAASSAKRCIIYIPQLEGMVRVLDNDTFDLYDQLIHLRGKHVLLVATGSVQPNQISDPLLRSLFTRTTQKSYKIPTISATERRNYFQPIFADLQKINPTISLDVALESTVTRSEGDPIETLASLTDQLYVTMHKTKDSQDDVLGQINKLLVHYSKTRFRF</sequence>
<dbReference type="Proteomes" id="UP000198287">
    <property type="component" value="Unassembled WGS sequence"/>
</dbReference>
<dbReference type="GO" id="GO:0016887">
    <property type="term" value="F:ATP hydrolysis activity"/>
    <property type="evidence" value="ECO:0007669"/>
    <property type="project" value="InterPro"/>
</dbReference>
<evidence type="ECO:0000256" key="5">
    <source>
        <dbReference type="SAM" id="MobiDB-lite"/>
    </source>
</evidence>
<dbReference type="Pfam" id="PF17862">
    <property type="entry name" value="AAA_lid_3"/>
    <property type="match status" value="1"/>
</dbReference>
<dbReference type="GO" id="GO:0005524">
    <property type="term" value="F:ATP binding"/>
    <property type="evidence" value="ECO:0007669"/>
    <property type="project" value="UniProtKB-KW"/>
</dbReference>
<dbReference type="GO" id="GO:0006334">
    <property type="term" value="P:nucleosome assembly"/>
    <property type="evidence" value="ECO:0007669"/>
    <property type="project" value="TreeGrafter"/>
</dbReference>
<feature type="region of interest" description="Disordered" evidence="5">
    <location>
        <begin position="31"/>
        <end position="65"/>
    </location>
</feature>
<dbReference type="Gene3D" id="1.10.8.60">
    <property type="match status" value="1"/>
</dbReference>
<feature type="compositionally biased region" description="Basic and acidic residues" evidence="5">
    <location>
        <begin position="55"/>
        <end position="65"/>
    </location>
</feature>
<dbReference type="Pfam" id="PF00004">
    <property type="entry name" value="AAA"/>
    <property type="match status" value="1"/>
</dbReference>
<dbReference type="InterPro" id="IPR045199">
    <property type="entry name" value="ATAD2-like"/>
</dbReference>
<gene>
    <name evidence="7" type="ORF">Fcan01_09840</name>
</gene>
<comment type="caution">
    <text evidence="7">The sequence shown here is derived from an EMBL/GenBank/DDBJ whole genome shotgun (WGS) entry which is preliminary data.</text>
</comment>
<dbReference type="PANTHER" id="PTHR23069:SF0">
    <property type="entry name" value="TAT-BINDING HOMOLOG 7"/>
    <property type="match status" value="1"/>
</dbReference>
<dbReference type="InterPro" id="IPR027417">
    <property type="entry name" value="P-loop_NTPase"/>
</dbReference>
<dbReference type="SUPFAM" id="SSF52540">
    <property type="entry name" value="P-loop containing nucleoside triphosphate hydrolases"/>
    <property type="match status" value="2"/>
</dbReference>
<reference evidence="7 8" key="1">
    <citation type="submission" date="2015-12" db="EMBL/GenBank/DDBJ databases">
        <title>The genome of Folsomia candida.</title>
        <authorList>
            <person name="Faddeeva A."/>
            <person name="Derks M.F."/>
            <person name="Anvar Y."/>
            <person name="Smit S."/>
            <person name="Van Straalen N."/>
            <person name="Roelofs D."/>
        </authorList>
    </citation>
    <scope>NUCLEOTIDE SEQUENCE [LARGE SCALE GENOMIC DNA]</scope>
    <source>
        <strain evidence="7 8">VU population</strain>
        <tissue evidence="7">Whole body</tissue>
    </source>
</reference>
<evidence type="ECO:0000256" key="2">
    <source>
        <dbReference type="ARBA" id="ARBA00022741"/>
    </source>
</evidence>
<dbReference type="GO" id="GO:0045815">
    <property type="term" value="P:transcription initiation-coupled chromatin remodeling"/>
    <property type="evidence" value="ECO:0007669"/>
    <property type="project" value="TreeGrafter"/>
</dbReference>
<dbReference type="AlphaFoldDB" id="A0A226EDN8"/>
<evidence type="ECO:0000259" key="6">
    <source>
        <dbReference type="SMART" id="SM00382"/>
    </source>
</evidence>
<dbReference type="InterPro" id="IPR003593">
    <property type="entry name" value="AAA+_ATPase"/>
</dbReference>
<evidence type="ECO:0000256" key="4">
    <source>
        <dbReference type="ARBA" id="ARBA00023117"/>
    </source>
</evidence>
<dbReference type="Gene3D" id="3.40.50.300">
    <property type="entry name" value="P-loop containing nucleotide triphosphate hydrolases"/>
    <property type="match status" value="1"/>
</dbReference>
<feature type="domain" description="AAA+ ATPase" evidence="6">
    <location>
        <begin position="105"/>
        <end position="246"/>
    </location>
</feature>
<keyword evidence="2" id="KW-0547">Nucleotide-binding</keyword>
<dbReference type="GO" id="GO:0042393">
    <property type="term" value="F:histone binding"/>
    <property type="evidence" value="ECO:0007669"/>
    <property type="project" value="TreeGrafter"/>
</dbReference>
<dbReference type="GO" id="GO:0005634">
    <property type="term" value="C:nucleus"/>
    <property type="evidence" value="ECO:0007669"/>
    <property type="project" value="TreeGrafter"/>
</dbReference>
<dbReference type="EMBL" id="LNIX01000004">
    <property type="protein sequence ID" value="OXA55254.1"/>
    <property type="molecule type" value="Genomic_DNA"/>
</dbReference>
<evidence type="ECO:0000313" key="7">
    <source>
        <dbReference type="EMBL" id="OXA55254.1"/>
    </source>
</evidence>
<proteinExistence type="inferred from homology"/>
<keyword evidence="8" id="KW-1185">Reference proteome</keyword>
<evidence type="ECO:0000256" key="3">
    <source>
        <dbReference type="ARBA" id="ARBA00022840"/>
    </source>
</evidence>
<dbReference type="OrthoDB" id="5421at2759"/>
<protein>
    <submittedName>
        <fullName evidence="7">ATPase family AAA domain-containing protein 2</fullName>
    </submittedName>
</protein>
<dbReference type="FunFam" id="3.40.50.300:FF:000061">
    <property type="entry name" value="ATPase family, AAA domain-containing 2"/>
    <property type="match status" value="1"/>
</dbReference>
<dbReference type="SMART" id="SM00382">
    <property type="entry name" value="AAA"/>
    <property type="match status" value="1"/>
</dbReference>
<accession>A0A226EDN8</accession>
<comment type="similarity">
    <text evidence="1">Belongs to the AAA ATPase family.</text>
</comment>
<dbReference type="STRING" id="158441.A0A226EDN8"/>
<dbReference type="InterPro" id="IPR041569">
    <property type="entry name" value="AAA_lid_3"/>
</dbReference>
<feature type="non-terminal residue" evidence="7">
    <location>
        <position position="1"/>
    </location>
</feature>
<dbReference type="GO" id="GO:0003682">
    <property type="term" value="F:chromatin binding"/>
    <property type="evidence" value="ECO:0007669"/>
    <property type="project" value="TreeGrafter"/>
</dbReference>
<name>A0A226EDN8_FOLCA</name>
<evidence type="ECO:0000256" key="1">
    <source>
        <dbReference type="ARBA" id="ARBA00006914"/>
    </source>
</evidence>
<keyword evidence="4" id="KW-0103">Bromodomain</keyword>